<feature type="compositionally biased region" description="Basic residues" evidence="2">
    <location>
        <begin position="1"/>
        <end position="11"/>
    </location>
</feature>
<sequence>MPASPTRKRARHNGEGSLRRRPDGTWEARYTLGHANGKQVRKSVYGRTRAEAADKLKTALNTHAPLTGQTDITLADYMARVATQRVSHVNARTSEIDQHWIKYTRAHPTGQVQLQKIRVAHPEDLYRHLATEKSRSVVMHVRTFINMTLKQALKHDLIISHPGVAADLPRMEKPKSPRSSRLTRSPRSSRKPRKAPAGGTR</sequence>
<evidence type="ECO:0000313" key="3">
    <source>
        <dbReference type="EMBL" id="GGM32077.1"/>
    </source>
</evidence>
<evidence type="ECO:0000256" key="1">
    <source>
        <dbReference type="ARBA" id="ARBA00023125"/>
    </source>
</evidence>
<name>A0A8H9GJV1_9DEIO</name>
<dbReference type="Proteomes" id="UP000600547">
    <property type="component" value="Unassembled WGS sequence"/>
</dbReference>
<dbReference type="RefSeq" id="WP_110830252.1">
    <property type="nucleotide sequence ID" value="NZ_BMQG01000001.1"/>
</dbReference>
<feature type="region of interest" description="Disordered" evidence="2">
    <location>
        <begin position="167"/>
        <end position="201"/>
    </location>
</feature>
<dbReference type="AlphaFoldDB" id="A0A8H9GJV1"/>
<reference evidence="4" key="1">
    <citation type="journal article" date="2019" name="Int. J. Syst. Evol. Microbiol.">
        <title>The Global Catalogue of Microorganisms (GCM) 10K type strain sequencing project: providing services to taxonomists for standard genome sequencing and annotation.</title>
        <authorList>
            <consortium name="The Broad Institute Genomics Platform"/>
            <consortium name="The Broad Institute Genome Sequencing Center for Infectious Disease"/>
            <person name="Wu L."/>
            <person name="Ma J."/>
        </authorList>
    </citation>
    <scope>NUCLEOTIDE SEQUENCE [LARGE SCALE GENOMIC DNA]</scope>
    <source>
        <strain evidence="4">JCM 31047</strain>
    </source>
</reference>
<dbReference type="SUPFAM" id="SSF56349">
    <property type="entry name" value="DNA breaking-rejoining enzymes"/>
    <property type="match status" value="1"/>
</dbReference>
<dbReference type="EMBL" id="BMQG01000001">
    <property type="protein sequence ID" value="GGM32077.1"/>
    <property type="molecule type" value="Genomic_DNA"/>
</dbReference>
<protein>
    <recommendedName>
        <fullName evidence="5">Integrase</fullName>
    </recommendedName>
</protein>
<dbReference type="GO" id="GO:0003677">
    <property type="term" value="F:DNA binding"/>
    <property type="evidence" value="ECO:0007669"/>
    <property type="project" value="UniProtKB-KW"/>
</dbReference>
<dbReference type="Gene3D" id="1.10.150.130">
    <property type="match status" value="1"/>
</dbReference>
<feature type="compositionally biased region" description="Basic and acidic residues" evidence="2">
    <location>
        <begin position="12"/>
        <end position="22"/>
    </location>
</feature>
<accession>A0A8H9GJV1</accession>
<organism evidence="3 4">
    <name type="scientific">Deinococcus arenae</name>
    <dbReference type="NCBI Taxonomy" id="1452751"/>
    <lineage>
        <taxon>Bacteria</taxon>
        <taxon>Thermotogati</taxon>
        <taxon>Deinococcota</taxon>
        <taxon>Deinococci</taxon>
        <taxon>Deinococcales</taxon>
        <taxon>Deinococcaceae</taxon>
        <taxon>Deinococcus</taxon>
    </lineage>
</organism>
<feature type="compositionally biased region" description="Low complexity" evidence="2">
    <location>
        <begin position="177"/>
        <end position="186"/>
    </location>
</feature>
<evidence type="ECO:0000256" key="2">
    <source>
        <dbReference type="SAM" id="MobiDB-lite"/>
    </source>
</evidence>
<evidence type="ECO:0000313" key="4">
    <source>
        <dbReference type="Proteomes" id="UP000600547"/>
    </source>
</evidence>
<feature type="region of interest" description="Disordered" evidence="2">
    <location>
        <begin position="1"/>
        <end position="22"/>
    </location>
</feature>
<gene>
    <name evidence="3" type="ORF">GCM10008956_05330</name>
</gene>
<keyword evidence="1" id="KW-0238">DNA-binding</keyword>
<comment type="caution">
    <text evidence="3">The sequence shown here is derived from an EMBL/GenBank/DDBJ whole genome shotgun (WGS) entry which is preliminary data.</text>
</comment>
<evidence type="ECO:0008006" key="5">
    <source>
        <dbReference type="Google" id="ProtNLM"/>
    </source>
</evidence>
<proteinExistence type="predicted"/>
<dbReference type="InterPro" id="IPR011010">
    <property type="entry name" value="DNA_brk_join_enz"/>
</dbReference>
<keyword evidence="4" id="KW-1185">Reference proteome</keyword>
<dbReference type="InterPro" id="IPR010998">
    <property type="entry name" value="Integrase_recombinase_N"/>
</dbReference>